<dbReference type="Pfam" id="PF13584">
    <property type="entry name" value="BatD"/>
    <property type="match status" value="2"/>
</dbReference>
<keyword evidence="1" id="KW-0812">Transmembrane</keyword>
<feature type="transmembrane region" description="Helical" evidence="1">
    <location>
        <begin position="427"/>
        <end position="446"/>
    </location>
</feature>
<sequence>MQNLGNMNIQRSALSIGKLIIFFVALFTAANAAGVEASLSSPEVVQGNMVQLKIKATGKRAEFPDIQSIDGAKVLGRSQTQNNSISYINGKMSNEHSTSLILSFAPQHDITIPSYSVNIDGKVYRTDPIKVKVVKASAPGVGSNVKYSLQMRADKQEVIVGEPLVVTVYFSLKTGVRLADNPQYNKPEFKDFFVKEVNDPRAYIKGDQQVQELRYILTPQKEGTYTVGPATARITEVDRNRRDMFGRFFGGNTKSIASNTLTITVKPKPADTDLVGNFTLESEVDHDHVKANKPVNLTVRIEGEGSLEDFALSDYEIDGVTVYSDDAKVETGLSGSKIKSTFVKSFAFISDHDFTIPARTISVYDTKKGQVTTLEIPSYSIKVDTPKQSAAAVPATNSTNGKVQTNLKQPDSILGKDVEKKGEIERVAWWMLLLAFIAGSALMYLLQLLPKFKGRHASPFKESEALKILYAHINEDKEAEAMVRRLYAKKNGDKSVIIDKKELKALVEKYRTH</sequence>
<dbReference type="RefSeq" id="WP_067331284.1">
    <property type="nucleotide sequence ID" value="NZ_LNKT01000034.1"/>
</dbReference>
<gene>
    <name evidence="2" type="ORF">AS592_06135</name>
</gene>
<keyword evidence="1" id="KW-1133">Transmembrane helix</keyword>
<dbReference type="Proteomes" id="UP000075359">
    <property type="component" value="Unassembled WGS sequence"/>
</dbReference>
<dbReference type="STRING" id="1630136.AS592_06135"/>
<dbReference type="InterPro" id="IPR025738">
    <property type="entry name" value="BatD"/>
</dbReference>
<keyword evidence="3" id="KW-1185">Reference proteome</keyword>
<organism evidence="2 3">
    <name type="scientific">Sulfurovum riftiae</name>
    <dbReference type="NCBI Taxonomy" id="1630136"/>
    <lineage>
        <taxon>Bacteria</taxon>
        <taxon>Pseudomonadati</taxon>
        <taxon>Campylobacterota</taxon>
        <taxon>Epsilonproteobacteria</taxon>
        <taxon>Campylobacterales</taxon>
        <taxon>Sulfurovaceae</taxon>
        <taxon>Sulfurovum</taxon>
    </lineage>
</organism>
<protein>
    <recommendedName>
        <fullName evidence="4">BatD protein</fullName>
    </recommendedName>
</protein>
<evidence type="ECO:0008006" key="4">
    <source>
        <dbReference type="Google" id="ProtNLM"/>
    </source>
</evidence>
<evidence type="ECO:0000256" key="1">
    <source>
        <dbReference type="SAM" id="Phobius"/>
    </source>
</evidence>
<dbReference type="PANTHER" id="PTHR40940">
    <property type="entry name" value="PROTEIN BATD-RELATED"/>
    <property type="match status" value="1"/>
</dbReference>
<accession>A0A151CFU8</accession>
<keyword evidence="1" id="KW-0472">Membrane</keyword>
<name>A0A151CFU8_9BACT</name>
<evidence type="ECO:0000313" key="2">
    <source>
        <dbReference type="EMBL" id="KYJ86371.1"/>
    </source>
</evidence>
<reference evidence="2 3" key="1">
    <citation type="submission" date="2015-11" db="EMBL/GenBank/DDBJ databases">
        <title>Draft genome of Sulfurovum riftiae 1812E, a member of the Epsilonproteobacteria isolated from the tube of the deep-sea hydrothermal vent tubewom Riftia pachyptila.</title>
        <authorList>
            <person name="Vetriani C."/>
            <person name="Giovannelli D."/>
        </authorList>
    </citation>
    <scope>NUCLEOTIDE SEQUENCE [LARGE SCALE GENOMIC DNA]</scope>
    <source>
        <strain evidence="2 3">1812E</strain>
    </source>
</reference>
<dbReference type="AlphaFoldDB" id="A0A151CFU8"/>
<dbReference type="OrthoDB" id="5372079at2"/>
<dbReference type="PANTHER" id="PTHR40940:SF2">
    <property type="entry name" value="BATD"/>
    <property type="match status" value="1"/>
</dbReference>
<evidence type="ECO:0000313" key="3">
    <source>
        <dbReference type="Proteomes" id="UP000075359"/>
    </source>
</evidence>
<proteinExistence type="predicted"/>
<comment type="caution">
    <text evidence="2">The sequence shown here is derived from an EMBL/GenBank/DDBJ whole genome shotgun (WGS) entry which is preliminary data.</text>
</comment>
<dbReference type="EMBL" id="LNKT01000034">
    <property type="protein sequence ID" value="KYJ86371.1"/>
    <property type="molecule type" value="Genomic_DNA"/>
</dbReference>